<organism evidence="2 3">
    <name type="scientific">Gulbenkiania indica</name>
    <dbReference type="NCBI Taxonomy" id="375574"/>
    <lineage>
        <taxon>Bacteria</taxon>
        <taxon>Pseudomonadati</taxon>
        <taxon>Pseudomonadota</taxon>
        <taxon>Betaproteobacteria</taxon>
        <taxon>Neisseriales</taxon>
        <taxon>Chromobacteriaceae</taxon>
        <taxon>Gulbenkiania</taxon>
    </lineage>
</organism>
<name>A0A0K6H5L6_9NEIS</name>
<accession>A0A0K6H5L6</accession>
<sequence length="353" mass="38926">MPSPTHRRLTPILAALVLAGCGAPYQPLPGRPHHGPEGYRNLYDTGHPERFAFLRWQWQRHTGPVPVHHPERIPRVSADLAAIHAPHGPDALTWIGHASMLLRLDDRQLLIDPVFSTRASPVSWAGPERQVPLPLATAELPHIDGVLISHNHYDHLDRATIKALVRQPGGAPAFVVPLGLRAWLVEAGVPAERVQEIDWWERTSLAGLSVTATPAQHWSKRSLWGDTNRTLWAGFAIRGSRHSLWYSGDTGYAAGLFADIGRRIGVVDMALIPVGAYAPRWFMKAQHVNPDEAVRIFREVGARRAIGVHWGTFLLTDEPIEQPMADLAAARQGHGVSVADFSLMAIGETRPLP</sequence>
<dbReference type="PROSITE" id="PS51257">
    <property type="entry name" value="PROKAR_LIPOPROTEIN"/>
    <property type="match status" value="1"/>
</dbReference>
<dbReference type="GO" id="GO:0005737">
    <property type="term" value="C:cytoplasm"/>
    <property type="evidence" value="ECO:0007669"/>
    <property type="project" value="TreeGrafter"/>
</dbReference>
<dbReference type="SUPFAM" id="SSF56281">
    <property type="entry name" value="Metallo-hydrolase/oxidoreductase"/>
    <property type="match status" value="1"/>
</dbReference>
<dbReference type="OrthoDB" id="9805728at2"/>
<dbReference type="AlphaFoldDB" id="A0A0K6H5L6"/>
<dbReference type="EMBL" id="CYHA01000007">
    <property type="protein sequence ID" value="CUA86107.1"/>
    <property type="molecule type" value="Genomic_DNA"/>
</dbReference>
<reference evidence="3" key="1">
    <citation type="submission" date="2015-08" db="EMBL/GenBank/DDBJ databases">
        <authorList>
            <person name="Varghese N."/>
        </authorList>
    </citation>
    <scope>NUCLEOTIDE SEQUENCE [LARGE SCALE GENOMIC DNA]</scope>
    <source>
        <strain evidence="3">DSM 17901</strain>
    </source>
</reference>
<proteinExistence type="predicted"/>
<dbReference type="RefSeq" id="WP_072242900.1">
    <property type="nucleotide sequence ID" value="NZ_CYHA01000007.1"/>
</dbReference>
<evidence type="ECO:0000259" key="1">
    <source>
        <dbReference type="Pfam" id="PF12706"/>
    </source>
</evidence>
<dbReference type="STRING" id="375574.GCA_001418035_02354"/>
<dbReference type="Pfam" id="PF12706">
    <property type="entry name" value="Lactamase_B_2"/>
    <property type="match status" value="1"/>
</dbReference>
<dbReference type="InterPro" id="IPR001279">
    <property type="entry name" value="Metallo-B-lactamas"/>
</dbReference>
<dbReference type="PANTHER" id="PTHR15032">
    <property type="entry name" value="N-ACYL-PHOSPHATIDYLETHANOLAMINE-HYDROLYZING PHOSPHOLIPASE D"/>
    <property type="match status" value="1"/>
</dbReference>
<gene>
    <name evidence="2" type="ORF">Ga0061063_2578</name>
</gene>
<protein>
    <submittedName>
        <fullName evidence="2">L-ascorbate metabolism protein UlaG, beta-lactamase superfamily</fullName>
    </submittedName>
</protein>
<keyword evidence="3" id="KW-1185">Reference proteome</keyword>
<evidence type="ECO:0000313" key="2">
    <source>
        <dbReference type="EMBL" id="CUA86107.1"/>
    </source>
</evidence>
<dbReference type="Proteomes" id="UP000243535">
    <property type="component" value="Unassembled WGS sequence"/>
</dbReference>
<dbReference type="PANTHER" id="PTHR15032:SF4">
    <property type="entry name" value="N-ACYL-PHOSPHATIDYLETHANOLAMINE-HYDROLYZING PHOSPHOLIPASE D"/>
    <property type="match status" value="1"/>
</dbReference>
<evidence type="ECO:0000313" key="3">
    <source>
        <dbReference type="Proteomes" id="UP000243535"/>
    </source>
</evidence>
<feature type="domain" description="Metallo-beta-lactamase" evidence="1">
    <location>
        <begin position="107"/>
        <end position="310"/>
    </location>
</feature>
<dbReference type="Gene3D" id="3.60.15.10">
    <property type="entry name" value="Ribonuclease Z/Hydroxyacylglutathione hydrolase-like"/>
    <property type="match status" value="1"/>
</dbReference>
<dbReference type="InterPro" id="IPR036866">
    <property type="entry name" value="RibonucZ/Hydroxyglut_hydro"/>
</dbReference>